<dbReference type="Pfam" id="PF18754">
    <property type="entry name" value="Nmad3"/>
    <property type="match status" value="1"/>
</dbReference>
<protein>
    <recommendedName>
        <fullName evidence="1">Nucleotide modification associated domain-containing protein</fullName>
    </recommendedName>
</protein>
<reference evidence="2" key="2">
    <citation type="submission" date="2023-01" db="EMBL/GenBank/DDBJ databases">
        <title>Gilvimarinus xylanilyticus HB14 isolated from Caulerpa lentillifera aquaculture base in Hainan, China.</title>
        <authorList>
            <person name="Zhang Y.-J."/>
        </authorList>
    </citation>
    <scope>NUCLEOTIDE SEQUENCE</scope>
    <source>
        <strain evidence="2">HB14</strain>
    </source>
</reference>
<feature type="domain" description="Nucleotide modification associated" evidence="1">
    <location>
        <begin position="2"/>
        <end position="264"/>
    </location>
</feature>
<dbReference type="RefSeq" id="WP_253966325.1">
    <property type="nucleotide sequence ID" value="NZ_JAMFTH010000001.1"/>
</dbReference>
<organism evidence="2 3">
    <name type="scientific">Gilvimarinus xylanilyticus</name>
    <dbReference type="NCBI Taxonomy" id="2944139"/>
    <lineage>
        <taxon>Bacteria</taxon>
        <taxon>Pseudomonadati</taxon>
        <taxon>Pseudomonadota</taxon>
        <taxon>Gammaproteobacteria</taxon>
        <taxon>Cellvibrionales</taxon>
        <taxon>Cellvibrionaceae</taxon>
        <taxon>Gilvimarinus</taxon>
    </lineage>
</organism>
<dbReference type="AlphaFoldDB" id="A0A9X2KSP8"/>
<evidence type="ECO:0000259" key="1">
    <source>
        <dbReference type="Pfam" id="PF18754"/>
    </source>
</evidence>
<sequence>MKLILSRKGFDSSAGGFPSPIFPDGRLLSLPIPDRAGPTCYGDIQTDWGDMARLLNELSGKTHWRDTPAHIDPDLRRDSLVRGRGWQPMLGQTGTAQSHLRNQGVTVGDIFVFFGLFKPVEPSEHGWRFSRLPARHVIWGWLQVGKIHPVDLLSATALPWCRYHPHFQLPTDPLNTLYQASRRLTLNGSETGLPGSGVFRHYRRELSLTAPDARTPSQWQLPLAFYPGADKPPLSYHSKPERWQHLGDKVRLQAAARGQEFVLDTDYYPDIHTWLRELLHAHS</sequence>
<comment type="caution">
    <text evidence="2">The sequence shown here is derived from an EMBL/GenBank/DDBJ whole genome shotgun (WGS) entry which is preliminary data.</text>
</comment>
<reference evidence="2" key="1">
    <citation type="submission" date="2022-05" db="EMBL/GenBank/DDBJ databases">
        <authorList>
            <person name="Sun H.-N."/>
        </authorList>
    </citation>
    <scope>NUCLEOTIDE SEQUENCE</scope>
    <source>
        <strain evidence="2">HB14</strain>
    </source>
</reference>
<name>A0A9X2KSP8_9GAMM</name>
<keyword evidence="3" id="KW-1185">Reference proteome</keyword>
<evidence type="ECO:0000313" key="2">
    <source>
        <dbReference type="EMBL" id="MCP8898033.1"/>
    </source>
</evidence>
<accession>A0A9X2KSP8</accession>
<evidence type="ECO:0000313" key="3">
    <source>
        <dbReference type="Proteomes" id="UP001139319"/>
    </source>
</evidence>
<dbReference type="Proteomes" id="UP001139319">
    <property type="component" value="Unassembled WGS sequence"/>
</dbReference>
<dbReference type="InterPro" id="IPR041135">
    <property type="entry name" value="Nmad3"/>
</dbReference>
<proteinExistence type="predicted"/>
<dbReference type="EMBL" id="JAMFTH010000001">
    <property type="protein sequence ID" value="MCP8898033.1"/>
    <property type="molecule type" value="Genomic_DNA"/>
</dbReference>
<gene>
    <name evidence="2" type="ORF">M6D89_01825</name>
</gene>